<organism evidence="3 4">
    <name type="scientific">Colletotrichum asianum</name>
    <dbReference type="NCBI Taxonomy" id="702518"/>
    <lineage>
        <taxon>Eukaryota</taxon>
        <taxon>Fungi</taxon>
        <taxon>Dikarya</taxon>
        <taxon>Ascomycota</taxon>
        <taxon>Pezizomycotina</taxon>
        <taxon>Sordariomycetes</taxon>
        <taxon>Hypocreomycetidae</taxon>
        <taxon>Glomerellales</taxon>
        <taxon>Glomerellaceae</taxon>
        <taxon>Colletotrichum</taxon>
        <taxon>Colletotrichum gloeosporioides species complex</taxon>
    </lineage>
</organism>
<dbReference type="OrthoDB" id="10658079at2759"/>
<name>A0A8H3ZSF9_9PEZI</name>
<keyword evidence="2" id="KW-0472">Membrane</keyword>
<dbReference type="AlphaFoldDB" id="A0A8H3ZSF9"/>
<dbReference type="EMBL" id="WOWK01000043">
    <property type="protein sequence ID" value="KAF0324581.1"/>
    <property type="molecule type" value="Genomic_DNA"/>
</dbReference>
<reference evidence="3 4" key="1">
    <citation type="submission" date="2019-12" db="EMBL/GenBank/DDBJ databases">
        <title>A genome sequence resource for the geographically widespread anthracnose pathogen Colletotrichum asianum.</title>
        <authorList>
            <person name="Meng Y."/>
        </authorList>
    </citation>
    <scope>NUCLEOTIDE SEQUENCE [LARGE SCALE GENOMIC DNA]</scope>
    <source>
        <strain evidence="3 4">ICMP 18580</strain>
    </source>
</reference>
<proteinExistence type="predicted"/>
<dbReference type="Proteomes" id="UP000434172">
    <property type="component" value="Unassembled WGS sequence"/>
</dbReference>
<sequence>MQMQYDRMSEIAVEDMDYVNDFDDGVVGAYHDTEEVVLTFGSGGLDEINGGSGRERQPTATTTTLPRKTPGPGHRRRRSSFLVSHGVSSFWYGLCSVVLLVLVLVSTRPAVAVFPSVWTASSITFSP</sequence>
<keyword evidence="4" id="KW-1185">Reference proteome</keyword>
<comment type="caution">
    <text evidence="3">The sequence shown here is derived from an EMBL/GenBank/DDBJ whole genome shotgun (WGS) entry which is preliminary data.</text>
</comment>
<evidence type="ECO:0000313" key="4">
    <source>
        <dbReference type="Proteomes" id="UP000434172"/>
    </source>
</evidence>
<feature type="compositionally biased region" description="Low complexity" evidence="1">
    <location>
        <begin position="58"/>
        <end position="72"/>
    </location>
</feature>
<protein>
    <submittedName>
        <fullName evidence="3">Uncharacterized protein</fullName>
    </submittedName>
</protein>
<feature type="transmembrane region" description="Helical" evidence="2">
    <location>
        <begin position="81"/>
        <end position="105"/>
    </location>
</feature>
<gene>
    <name evidence="3" type="ORF">GQ607_008285</name>
</gene>
<evidence type="ECO:0000313" key="3">
    <source>
        <dbReference type="EMBL" id="KAF0324581.1"/>
    </source>
</evidence>
<keyword evidence="2" id="KW-0812">Transmembrane</keyword>
<evidence type="ECO:0000256" key="2">
    <source>
        <dbReference type="SAM" id="Phobius"/>
    </source>
</evidence>
<keyword evidence="2" id="KW-1133">Transmembrane helix</keyword>
<evidence type="ECO:0000256" key="1">
    <source>
        <dbReference type="SAM" id="MobiDB-lite"/>
    </source>
</evidence>
<feature type="region of interest" description="Disordered" evidence="1">
    <location>
        <begin position="44"/>
        <end position="78"/>
    </location>
</feature>
<accession>A0A8H3ZSF9</accession>